<dbReference type="Proteomes" id="UP000694871">
    <property type="component" value="Unplaced"/>
</dbReference>
<feature type="region of interest" description="Disordered" evidence="16">
    <location>
        <begin position="319"/>
        <end position="344"/>
    </location>
</feature>
<dbReference type="InterPro" id="IPR027789">
    <property type="entry name" value="Syndecan/Neurexin_dom"/>
</dbReference>
<evidence type="ECO:0000256" key="12">
    <source>
        <dbReference type="ARBA" id="ARBA00023207"/>
    </source>
</evidence>
<dbReference type="RefSeq" id="XP_015260898.1">
    <property type="nucleotide sequence ID" value="XM_015405412.1"/>
</dbReference>
<evidence type="ECO:0000256" key="8">
    <source>
        <dbReference type="ARBA" id="ARBA00022974"/>
    </source>
</evidence>
<keyword evidence="11 15" id="KW-0325">Glycoprotein</keyword>
<dbReference type="PANTHER" id="PTHR10915">
    <property type="entry name" value="SYNDECAN"/>
    <property type="match status" value="1"/>
</dbReference>
<gene>
    <name evidence="21" type="primary">SDC1</name>
</gene>
<dbReference type="InterPro" id="IPR001050">
    <property type="entry name" value="Syndecan"/>
</dbReference>
<organism evidence="20 21">
    <name type="scientific">Gekko japonicus</name>
    <name type="common">Schlegel's Japanese gecko</name>
    <dbReference type="NCBI Taxonomy" id="146911"/>
    <lineage>
        <taxon>Eukaryota</taxon>
        <taxon>Metazoa</taxon>
        <taxon>Chordata</taxon>
        <taxon>Craniata</taxon>
        <taxon>Vertebrata</taxon>
        <taxon>Euteleostomi</taxon>
        <taxon>Lepidosauria</taxon>
        <taxon>Squamata</taxon>
        <taxon>Bifurcata</taxon>
        <taxon>Gekkota</taxon>
        <taxon>Gekkonidae</taxon>
        <taxon>Gekkoninae</taxon>
        <taxon>Gekko</taxon>
    </lineage>
</organism>
<evidence type="ECO:0000313" key="20">
    <source>
        <dbReference type="Proteomes" id="UP000694871"/>
    </source>
</evidence>
<keyword evidence="6 15" id="KW-0812">Transmembrane</keyword>
<evidence type="ECO:0000256" key="9">
    <source>
        <dbReference type="ARBA" id="ARBA00022989"/>
    </source>
</evidence>
<comment type="subunit">
    <text evidence="14">Interacts with CDCP1. Interacts (via C-terminus) with TIAM1 (via PDZ domain). Interacts with MDK.</text>
</comment>
<feature type="region of interest" description="Disordered" evidence="16">
    <location>
        <begin position="216"/>
        <end position="240"/>
    </location>
</feature>
<keyword evidence="5" id="KW-0597">Phosphoprotein</keyword>
<keyword evidence="9 17" id="KW-1133">Transmembrane helix</keyword>
<comment type="function">
    <text evidence="13">Cell surface proteoglycan that contains both heparan sulfate and chondroitin sulfate and that links the cytoskeleton to the interstitial matrix. Regulates exosome biogenesis in concert with SDCBP and PDCD6IP. Able to induce its own expression in dental mesenchymal cells and also in the neighboring dental epithelial cells via an MSX1-mediated pathway.</text>
</comment>
<dbReference type="Pfam" id="PF01034">
    <property type="entry name" value="Syndecan"/>
    <property type="match status" value="1"/>
</dbReference>
<evidence type="ECO:0000259" key="19">
    <source>
        <dbReference type="SMART" id="SM00294"/>
    </source>
</evidence>
<evidence type="ECO:0000256" key="11">
    <source>
        <dbReference type="ARBA" id="ARBA00023180"/>
    </source>
</evidence>
<feature type="region of interest" description="Disordered" evidence="16">
    <location>
        <begin position="253"/>
        <end position="278"/>
    </location>
</feature>
<comment type="subcellular location">
    <subcellularLocation>
        <location evidence="1 15">Membrane</location>
        <topology evidence="1 15">Single-pass type I membrane protein</topology>
    </subcellularLocation>
    <subcellularLocation>
        <location evidence="2">Secreted</location>
        <location evidence="2">Extracellular exosome</location>
    </subcellularLocation>
</comment>
<feature type="chain" id="PRO_5047040077" description="Syndecan" evidence="18">
    <location>
        <begin position="24"/>
        <end position="344"/>
    </location>
</feature>
<feature type="compositionally biased region" description="Acidic residues" evidence="16">
    <location>
        <begin position="33"/>
        <end position="44"/>
    </location>
</feature>
<evidence type="ECO:0000256" key="13">
    <source>
        <dbReference type="ARBA" id="ARBA00045247"/>
    </source>
</evidence>
<evidence type="ECO:0000256" key="4">
    <source>
        <dbReference type="ARBA" id="ARBA00022525"/>
    </source>
</evidence>
<evidence type="ECO:0000256" key="2">
    <source>
        <dbReference type="ARBA" id="ARBA00004550"/>
    </source>
</evidence>
<evidence type="ECO:0000256" key="17">
    <source>
        <dbReference type="SAM" id="Phobius"/>
    </source>
</evidence>
<name>A0ABM1JHG1_GEKJA</name>
<feature type="signal peptide" evidence="18">
    <location>
        <begin position="1"/>
        <end position="23"/>
    </location>
</feature>
<evidence type="ECO:0000256" key="6">
    <source>
        <dbReference type="ARBA" id="ARBA00022692"/>
    </source>
</evidence>
<dbReference type="SMART" id="SM00294">
    <property type="entry name" value="4.1m"/>
    <property type="match status" value="1"/>
</dbReference>
<keyword evidence="8 15" id="KW-0654">Proteoglycan</keyword>
<reference evidence="21" key="1">
    <citation type="submission" date="2025-08" db="UniProtKB">
        <authorList>
            <consortium name="RefSeq"/>
        </authorList>
    </citation>
    <scope>IDENTIFICATION</scope>
</reference>
<dbReference type="GeneID" id="107105451"/>
<dbReference type="InterPro" id="IPR030479">
    <property type="entry name" value="Syndecan_CS"/>
</dbReference>
<proteinExistence type="inferred from homology"/>
<evidence type="ECO:0000313" key="21">
    <source>
        <dbReference type="RefSeq" id="XP_015260898.1"/>
    </source>
</evidence>
<comment type="similarity">
    <text evidence="3 15">Belongs to the syndecan proteoglycan family.</text>
</comment>
<protein>
    <recommendedName>
        <fullName evidence="15">Syndecan</fullName>
    </recommendedName>
</protein>
<evidence type="ECO:0000256" key="3">
    <source>
        <dbReference type="ARBA" id="ARBA00005343"/>
    </source>
</evidence>
<dbReference type="InterPro" id="IPR003585">
    <property type="entry name" value="Neurexin-like"/>
</dbReference>
<feature type="region of interest" description="Disordered" evidence="16">
    <location>
        <begin position="32"/>
        <end position="100"/>
    </location>
</feature>
<evidence type="ECO:0000256" key="1">
    <source>
        <dbReference type="ARBA" id="ARBA00004479"/>
    </source>
</evidence>
<evidence type="ECO:0000256" key="14">
    <source>
        <dbReference type="ARBA" id="ARBA00046939"/>
    </source>
</evidence>
<accession>A0ABM1JHG1</accession>
<keyword evidence="12 15" id="KW-0357">Heparan sulfate</keyword>
<evidence type="ECO:0000256" key="7">
    <source>
        <dbReference type="ARBA" id="ARBA00022729"/>
    </source>
</evidence>
<dbReference type="PANTHER" id="PTHR10915:SF5">
    <property type="entry name" value="SYNDECAN-1"/>
    <property type="match status" value="1"/>
</dbReference>
<evidence type="ECO:0000256" key="18">
    <source>
        <dbReference type="SAM" id="SignalP"/>
    </source>
</evidence>
<feature type="domain" description="Neurexin/syndecan/glycophorin C" evidence="19">
    <location>
        <begin position="310"/>
        <end position="328"/>
    </location>
</feature>
<keyword evidence="7 18" id="KW-0732">Signal</keyword>
<sequence>MARLIRARVLLCTLVFGFQAVLAQTTGFNFPPEDLDSSGDDDDSFSGSGAGSLPSVSAWDVPLQESINTSSSPSVAPDVGDHDPEAQGTTETTSEDYQRIPVSPTNMHVFLVNGLMTDKPVGSVEEEVGVFTEQAVTSSAVVTARVPVTHHTYTVRTTTSQASSTVGVIEPVVYHDLYHEVSSNDKEEPASDIVPTINSLDATSSTTTSLVFIKDTSSQPEEGILPPEDGSGDQGDFMFGGTDEKAEIETEIRPVEETGAGSRSLHPGTHDTKSAGASQGLMDRKDVLAGVIAGGLVGLLFAGFLVGFMLYRMKKKDEGSYSLDEPKQSNGGYQKPHKQEEFYA</sequence>
<feature type="compositionally biased region" description="Polar residues" evidence="16">
    <location>
        <begin position="65"/>
        <end position="74"/>
    </location>
</feature>
<feature type="transmembrane region" description="Helical" evidence="17">
    <location>
        <begin position="287"/>
        <end position="311"/>
    </location>
</feature>
<evidence type="ECO:0000256" key="10">
    <source>
        <dbReference type="ARBA" id="ARBA00023136"/>
    </source>
</evidence>
<evidence type="ECO:0000256" key="5">
    <source>
        <dbReference type="ARBA" id="ARBA00022553"/>
    </source>
</evidence>
<keyword evidence="4" id="KW-0964">Secreted</keyword>
<evidence type="ECO:0000256" key="16">
    <source>
        <dbReference type="SAM" id="MobiDB-lite"/>
    </source>
</evidence>
<dbReference type="PROSITE" id="PS00964">
    <property type="entry name" value="SYNDECAN"/>
    <property type="match status" value="1"/>
</dbReference>
<keyword evidence="10 17" id="KW-0472">Membrane</keyword>
<keyword evidence="20" id="KW-1185">Reference proteome</keyword>
<evidence type="ECO:0000256" key="15">
    <source>
        <dbReference type="RuleBase" id="RU000649"/>
    </source>
</evidence>